<reference evidence="1" key="1">
    <citation type="submission" date="2021-06" db="EMBL/GenBank/DDBJ databases">
        <authorList>
            <person name="Criscuolo A."/>
        </authorList>
    </citation>
    <scope>NUCLEOTIDE SEQUENCE</scope>
    <source>
        <strain evidence="1">CIP111600</strain>
    </source>
</reference>
<proteinExistence type="predicted"/>
<organism evidence="1 2">
    <name type="scientific">Paenibacillus solanacearum</name>
    <dbReference type="NCBI Taxonomy" id="2048548"/>
    <lineage>
        <taxon>Bacteria</taxon>
        <taxon>Bacillati</taxon>
        <taxon>Bacillota</taxon>
        <taxon>Bacilli</taxon>
        <taxon>Bacillales</taxon>
        <taxon>Paenibacillaceae</taxon>
        <taxon>Paenibacillus</taxon>
    </lineage>
</organism>
<name>A0A916NLL4_9BACL</name>
<protein>
    <submittedName>
        <fullName evidence="1">Uncharacterized protein</fullName>
    </submittedName>
</protein>
<gene>
    <name evidence="1" type="ORF">PAESOLCIP111_05789</name>
</gene>
<keyword evidence="2" id="KW-1185">Reference proteome</keyword>
<dbReference type="AlphaFoldDB" id="A0A916NLL4"/>
<comment type="caution">
    <text evidence="1">The sequence shown here is derived from an EMBL/GenBank/DDBJ whole genome shotgun (WGS) entry which is preliminary data.</text>
</comment>
<sequence length="56" mass="6377">MLYILNYKGTCLGKPMEWPEAEARLLQMSRCFNGLQIVPWRSKDHAEAAPDAQKLG</sequence>
<evidence type="ECO:0000313" key="1">
    <source>
        <dbReference type="EMBL" id="CAG7649051.1"/>
    </source>
</evidence>
<dbReference type="EMBL" id="CAJVAS010000046">
    <property type="protein sequence ID" value="CAG7649051.1"/>
    <property type="molecule type" value="Genomic_DNA"/>
</dbReference>
<dbReference type="Proteomes" id="UP000693672">
    <property type="component" value="Unassembled WGS sequence"/>
</dbReference>
<dbReference type="RefSeq" id="WP_218095473.1">
    <property type="nucleotide sequence ID" value="NZ_CAJVAS010000046.1"/>
</dbReference>
<evidence type="ECO:0000313" key="2">
    <source>
        <dbReference type="Proteomes" id="UP000693672"/>
    </source>
</evidence>
<accession>A0A916NLL4</accession>